<keyword evidence="2" id="KW-1185">Reference proteome</keyword>
<organism evidence="1 2">
    <name type="scientific">Colletotrichum plurivorum</name>
    <dbReference type="NCBI Taxonomy" id="2175906"/>
    <lineage>
        <taxon>Eukaryota</taxon>
        <taxon>Fungi</taxon>
        <taxon>Dikarya</taxon>
        <taxon>Ascomycota</taxon>
        <taxon>Pezizomycotina</taxon>
        <taxon>Sordariomycetes</taxon>
        <taxon>Hypocreomycetidae</taxon>
        <taxon>Glomerellales</taxon>
        <taxon>Glomerellaceae</taxon>
        <taxon>Colletotrichum</taxon>
        <taxon>Colletotrichum orchidearum species complex</taxon>
    </lineage>
</organism>
<dbReference type="Proteomes" id="UP000654918">
    <property type="component" value="Unassembled WGS sequence"/>
</dbReference>
<gene>
    <name evidence="1" type="ORF">CPLU01_13831</name>
</gene>
<proteinExistence type="predicted"/>
<dbReference type="AlphaFoldDB" id="A0A8H6JPS1"/>
<evidence type="ECO:0000313" key="2">
    <source>
        <dbReference type="Proteomes" id="UP000654918"/>
    </source>
</evidence>
<evidence type="ECO:0000313" key="1">
    <source>
        <dbReference type="EMBL" id="KAF6816476.1"/>
    </source>
</evidence>
<dbReference type="EMBL" id="WIGO01000335">
    <property type="protein sequence ID" value="KAF6816476.1"/>
    <property type="molecule type" value="Genomic_DNA"/>
</dbReference>
<reference evidence="1" key="1">
    <citation type="journal article" date="2020" name="Phytopathology">
        <title>Genome Sequence Resources of Colletotrichum truncatum, C. plurivorum, C. musicola, and C. sojae: Four Species Pathogenic to Soybean (Glycine max).</title>
        <authorList>
            <person name="Rogerio F."/>
            <person name="Boufleur T.R."/>
            <person name="Ciampi-Guillardi M."/>
            <person name="Sukno S.A."/>
            <person name="Thon M.R."/>
            <person name="Massola Junior N.S."/>
            <person name="Baroncelli R."/>
        </authorList>
    </citation>
    <scope>NUCLEOTIDE SEQUENCE</scope>
    <source>
        <strain evidence="1">LFN00145</strain>
    </source>
</reference>
<accession>A0A8H6JPS1</accession>
<name>A0A8H6JPS1_9PEZI</name>
<protein>
    <submittedName>
        <fullName evidence="1">Uncharacterized protein</fullName>
    </submittedName>
</protein>
<sequence>MQHDDPREVREIEKETGHMIDTIGYCYANCSEDELLKLVGQLIESKGLLYISRLWLLIRRLEGRPFPDAKFAKDSDLEALWTKAWGEPYVEALANIWSEK</sequence>
<comment type="caution">
    <text evidence="1">The sequence shown here is derived from an EMBL/GenBank/DDBJ whole genome shotgun (WGS) entry which is preliminary data.</text>
</comment>